<dbReference type="EMBL" id="JAOPJF010000100">
    <property type="protein sequence ID" value="KAK1139709.1"/>
    <property type="molecule type" value="Genomic_DNA"/>
</dbReference>
<organism evidence="1 2">
    <name type="scientific">Aspergillus melleus</name>
    <dbReference type="NCBI Taxonomy" id="138277"/>
    <lineage>
        <taxon>Eukaryota</taxon>
        <taxon>Fungi</taxon>
        <taxon>Dikarya</taxon>
        <taxon>Ascomycota</taxon>
        <taxon>Pezizomycotina</taxon>
        <taxon>Eurotiomycetes</taxon>
        <taxon>Eurotiomycetidae</taxon>
        <taxon>Eurotiales</taxon>
        <taxon>Aspergillaceae</taxon>
        <taxon>Aspergillus</taxon>
        <taxon>Aspergillus subgen. Circumdati</taxon>
    </lineage>
</organism>
<proteinExistence type="predicted"/>
<name>A0ACC3APV6_9EURO</name>
<sequence length="649" mass="72226">MTRMRASQVMYSFVQENCEAKQPDLEMPGREDGEFNTSILTLPNEILQLIGTFMDASSLAAMVRAARILKDLLSKELYVKAVSFVPRTDDSVVEWAARQGQPETIRKALKQMPANTDWSKVIGTGIVGAIRYNQLAALKCLCYESPPNRASQYIRAPPPSLEGMGAAALSNNPVDLAASRGSVDVLQYFLERGMPFVTPEFPFAVSMFEGEGEKSGDTRVAELLIRHGFNTRMRSGNGQSLLHELATRGRAAHVDLLARAVPELLNLQDVDGRTPLMYAIAAKQMACARHMVATLGADVSLRKTNGVTALHMAVCEDDIDLVETLINSGADVNAQASDQVTPLHMVTDAREGKTKEPLMVAILLNQGAFCSPRDGKGNTPLSYALAAQNIQQVEWLMVGAVHHASEFEGAQELLDACRVGSLQIVQIYTQREGFDIERHQDQWQRSALHLAAIGGHAEVLEYLLSQWRNVDRRDVGGRTALWYACCKADSSCACQLIHAGASVDSAEQYGRTPLMNFTRHFRDDTTMSYFLESSRKVEAVDKMGRTVLHHAARHGNLAATRTIVRHQKDLVGKCATKRQSALLFALKHDHDDVARFLRRLIILRRREFSWLAMHGYHGKVMWIKTGTGWARTRSRWTAREKKEREKKKG</sequence>
<accession>A0ACC3APV6</accession>
<gene>
    <name evidence="1" type="ORF">N8T08_000516</name>
</gene>
<dbReference type="Proteomes" id="UP001177260">
    <property type="component" value="Unassembled WGS sequence"/>
</dbReference>
<keyword evidence="2" id="KW-1185">Reference proteome</keyword>
<reference evidence="1 2" key="1">
    <citation type="journal article" date="2023" name="ACS Omega">
        <title>Identification of the Neoaspergillic Acid Biosynthesis Gene Cluster by Establishing an In Vitro CRISPR-Ribonucleoprotein Genetic System in Aspergillus melleus.</title>
        <authorList>
            <person name="Yuan B."/>
            <person name="Grau M.F."/>
            <person name="Murata R.M."/>
            <person name="Torok T."/>
            <person name="Venkateswaran K."/>
            <person name="Stajich J.E."/>
            <person name="Wang C.C.C."/>
        </authorList>
    </citation>
    <scope>NUCLEOTIDE SEQUENCE [LARGE SCALE GENOMIC DNA]</scope>
    <source>
        <strain evidence="1 2">IMV 1140</strain>
    </source>
</reference>
<evidence type="ECO:0000313" key="2">
    <source>
        <dbReference type="Proteomes" id="UP001177260"/>
    </source>
</evidence>
<evidence type="ECO:0000313" key="1">
    <source>
        <dbReference type="EMBL" id="KAK1139709.1"/>
    </source>
</evidence>
<comment type="caution">
    <text evidence="1">The sequence shown here is derived from an EMBL/GenBank/DDBJ whole genome shotgun (WGS) entry which is preliminary data.</text>
</comment>
<protein>
    <submittedName>
        <fullName evidence="1">Uncharacterized protein</fullName>
    </submittedName>
</protein>